<dbReference type="EMBL" id="MNCJ02000323">
    <property type="protein sequence ID" value="KAF5793932.1"/>
    <property type="molecule type" value="Genomic_DNA"/>
</dbReference>
<name>A0A251U298_HELAN</name>
<dbReference type="InParanoid" id="A0A251U298"/>
<dbReference type="Gramene" id="mRNA:HanXRQr2_Chr08g0322461">
    <property type="protein sequence ID" value="CDS:HanXRQr2_Chr08g0322461.1"/>
    <property type="gene ID" value="HanXRQr2_Chr08g0322461"/>
</dbReference>
<organism evidence="2 3">
    <name type="scientific">Helianthus annuus</name>
    <name type="common">Common sunflower</name>
    <dbReference type="NCBI Taxonomy" id="4232"/>
    <lineage>
        <taxon>Eukaryota</taxon>
        <taxon>Viridiplantae</taxon>
        <taxon>Streptophyta</taxon>
        <taxon>Embryophyta</taxon>
        <taxon>Tracheophyta</taxon>
        <taxon>Spermatophyta</taxon>
        <taxon>Magnoliopsida</taxon>
        <taxon>eudicotyledons</taxon>
        <taxon>Gunneridae</taxon>
        <taxon>Pentapetalae</taxon>
        <taxon>asterids</taxon>
        <taxon>campanulids</taxon>
        <taxon>Asterales</taxon>
        <taxon>Asteraceae</taxon>
        <taxon>Asteroideae</taxon>
        <taxon>Heliantheae alliance</taxon>
        <taxon>Heliantheae</taxon>
        <taxon>Helianthus</taxon>
    </lineage>
</organism>
<evidence type="ECO:0000313" key="3">
    <source>
        <dbReference type="Proteomes" id="UP000215914"/>
    </source>
</evidence>
<gene>
    <name evidence="2" type="ORF">HannXRQ_Chr08g0212541</name>
    <name evidence="1" type="ORF">HanXRQr2_Chr08g0322461</name>
</gene>
<dbReference type="Proteomes" id="UP000215914">
    <property type="component" value="Chromosome 8"/>
</dbReference>
<sequence length="72" mass="8489">MFPRMAPRVVGSLFLSVHPTILFLLLNPCYYNRTSCRLFINHPQTFHSPFSNLHSSIILRHSKYIQLYKPVE</sequence>
<evidence type="ECO:0000313" key="2">
    <source>
        <dbReference type="EMBL" id="OTG17470.1"/>
    </source>
</evidence>
<protein>
    <submittedName>
        <fullName evidence="2">Uncharacterized protein</fullName>
    </submittedName>
</protein>
<reference evidence="1 3" key="1">
    <citation type="journal article" date="2017" name="Nature">
        <title>The sunflower genome provides insights into oil metabolism, flowering and Asterid evolution.</title>
        <authorList>
            <person name="Badouin H."/>
            <person name="Gouzy J."/>
            <person name="Grassa C.J."/>
            <person name="Murat F."/>
            <person name="Staton S.E."/>
            <person name="Cottret L."/>
            <person name="Lelandais-Briere C."/>
            <person name="Owens G.L."/>
            <person name="Carrere S."/>
            <person name="Mayjonade B."/>
            <person name="Legrand L."/>
            <person name="Gill N."/>
            <person name="Kane N.C."/>
            <person name="Bowers J.E."/>
            <person name="Hubner S."/>
            <person name="Bellec A."/>
            <person name="Berard A."/>
            <person name="Berges H."/>
            <person name="Blanchet N."/>
            <person name="Boniface M.C."/>
            <person name="Brunel D."/>
            <person name="Catrice O."/>
            <person name="Chaidir N."/>
            <person name="Claudel C."/>
            <person name="Donnadieu C."/>
            <person name="Faraut T."/>
            <person name="Fievet G."/>
            <person name="Helmstetter N."/>
            <person name="King M."/>
            <person name="Knapp S.J."/>
            <person name="Lai Z."/>
            <person name="Le Paslier M.C."/>
            <person name="Lippi Y."/>
            <person name="Lorenzon L."/>
            <person name="Mandel J.R."/>
            <person name="Marage G."/>
            <person name="Marchand G."/>
            <person name="Marquand E."/>
            <person name="Bret-Mestries E."/>
            <person name="Morien E."/>
            <person name="Nambeesan S."/>
            <person name="Nguyen T."/>
            <person name="Pegot-Espagnet P."/>
            <person name="Pouilly N."/>
            <person name="Raftis F."/>
            <person name="Sallet E."/>
            <person name="Schiex T."/>
            <person name="Thomas J."/>
            <person name="Vandecasteele C."/>
            <person name="Vares D."/>
            <person name="Vear F."/>
            <person name="Vautrin S."/>
            <person name="Crespi M."/>
            <person name="Mangin B."/>
            <person name="Burke J.M."/>
            <person name="Salse J."/>
            <person name="Munos S."/>
            <person name="Vincourt P."/>
            <person name="Rieseberg L.H."/>
            <person name="Langlade N.B."/>
        </authorList>
    </citation>
    <scope>NUCLEOTIDE SEQUENCE [LARGE SCALE GENOMIC DNA]</scope>
    <source>
        <strain evidence="3">cv. SF193</strain>
        <tissue evidence="1">Leaves</tissue>
    </source>
</reference>
<evidence type="ECO:0000313" key="1">
    <source>
        <dbReference type="EMBL" id="KAF5793932.1"/>
    </source>
</evidence>
<keyword evidence="3" id="KW-1185">Reference proteome</keyword>
<dbReference type="EMBL" id="CM007897">
    <property type="protein sequence ID" value="OTG17470.1"/>
    <property type="molecule type" value="Genomic_DNA"/>
</dbReference>
<reference evidence="2" key="2">
    <citation type="submission" date="2017-02" db="EMBL/GenBank/DDBJ databases">
        <title>Sunflower complete genome.</title>
        <authorList>
            <person name="Langlade N."/>
            <person name="Munos S."/>
        </authorList>
    </citation>
    <scope>NUCLEOTIDE SEQUENCE [LARGE SCALE GENOMIC DNA]</scope>
    <source>
        <tissue evidence="2">Leaves</tissue>
    </source>
</reference>
<dbReference type="AlphaFoldDB" id="A0A251U298"/>
<proteinExistence type="predicted"/>
<accession>A0A251U298</accession>
<reference evidence="1" key="3">
    <citation type="submission" date="2020-06" db="EMBL/GenBank/DDBJ databases">
        <title>Helianthus annuus Genome sequencing and assembly Release 2.</title>
        <authorList>
            <person name="Gouzy J."/>
            <person name="Langlade N."/>
            <person name="Munos S."/>
        </authorList>
    </citation>
    <scope>NUCLEOTIDE SEQUENCE</scope>
    <source>
        <tissue evidence="1">Leaves</tissue>
    </source>
</reference>